<dbReference type="AlphaFoldDB" id="A0A552X632"/>
<accession>A0A552X632</accession>
<name>A0A552X632_9GAMM</name>
<dbReference type="InterPro" id="IPR000409">
    <property type="entry name" value="BEACH_dom"/>
</dbReference>
<dbReference type="OrthoDB" id="9806195at2"/>
<dbReference type="EMBL" id="VJWL01000001">
    <property type="protein sequence ID" value="TRW50487.1"/>
    <property type="molecule type" value="Genomic_DNA"/>
</dbReference>
<evidence type="ECO:0000313" key="3">
    <source>
        <dbReference type="EMBL" id="TRW50487.1"/>
    </source>
</evidence>
<keyword evidence="1" id="KW-1133">Transmembrane helix</keyword>
<evidence type="ECO:0000313" key="4">
    <source>
        <dbReference type="Proteomes" id="UP000320359"/>
    </source>
</evidence>
<keyword evidence="4" id="KW-1185">Reference proteome</keyword>
<dbReference type="PROSITE" id="PS50197">
    <property type="entry name" value="BEACH"/>
    <property type="match status" value="1"/>
</dbReference>
<keyword evidence="1" id="KW-0472">Membrane</keyword>
<dbReference type="Proteomes" id="UP000320359">
    <property type="component" value="Unassembled WGS sequence"/>
</dbReference>
<keyword evidence="1" id="KW-0812">Transmembrane</keyword>
<proteinExistence type="predicted"/>
<feature type="domain" description="BEACH" evidence="2">
    <location>
        <begin position="1"/>
        <end position="81"/>
    </location>
</feature>
<protein>
    <recommendedName>
        <fullName evidence="2">BEACH domain-containing protein</fullName>
    </recommendedName>
</protein>
<sequence length="244" mass="28620">MQFKALGTRKIHRWLTLLFGIQLIIWSITGAVMVLLQLPYIHGHHLSQPADKPITRFELLERIPQLSEHYPQAIEAALLSRYVQGEFQYLFRVRTEQTQFLVNPNDFSRSDLGEDDIIALAERYYAGRGDPVITQLTLFTDAHELPGEVASRHAPVWQVEFADARRTTFYLAKDTGDLITQRHQAWRLFDVMWMLHIMDYKDRSNISSWWILAFAGITFVIALTGLWLLSYRYIARGWRRLWRA</sequence>
<gene>
    <name evidence="3" type="ORF">FM042_06585</name>
</gene>
<organism evidence="3 4">
    <name type="scientific">Aliidiomarina halalkaliphila</name>
    <dbReference type="NCBI Taxonomy" id="2593535"/>
    <lineage>
        <taxon>Bacteria</taxon>
        <taxon>Pseudomonadati</taxon>
        <taxon>Pseudomonadota</taxon>
        <taxon>Gammaproteobacteria</taxon>
        <taxon>Alteromonadales</taxon>
        <taxon>Idiomarinaceae</taxon>
        <taxon>Aliidiomarina</taxon>
    </lineage>
</organism>
<evidence type="ECO:0000256" key="1">
    <source>
        <dbReference type="SAM" id="Phobius"/>
    </source>
</evidence>
<feature type="transmembrane region" description="Helical" evidence="1">
    <location>
        <begin position="12"/>
        <end position="36"/>
    </location>
</feature>
<comment type="caution">
    <text evidence="3">The sequence shown here is derived from an EMBL/GenBank/DDBJ whole genome shotgun (WGS) entry which is preliminary data.</text>
</comment>
<reference evidence="3 4" key="1">
    <citation type="submission" date="2019-07" db="EMBL/GenBank/DDBJ databases">
        <authorList>
            <person name="Yang M."/>
            <person name="Zhao D."/>
            <person name="Xiang H."/>
        </authorList>
    </citation>
    <scope>NUCLEOTIDE SEQUENCE [LARGE SCALE GENOMIC DNA]</scope>
    <source>
        <strain evidence="3 4">IM1326</strain>
    </source>
</reference>
<feature type="transmembrane region" description="Helical" evidence="1">
    <location>
        <begin position="209"/>
        <end position="234"/>
    </location>
</feature>
<dbReference type="RefSeq" id="WP_143235536.1">
    <property type="nucleotide sequence ID" value="NZ_VJWL01000001.1"/>
</dbReference>
<evidence type="ECO:0000259" key="2">
    <source>
        <dbReference type="PROSITE" id="PS50197"/>
    </source>
</evidence>